<feature type="transmembrane region" description="Helical" evidence="8">
    <location>
        <begin position="109"/>
        <end position="127"/>
    </location>
</feature>
<dbReference type="InterPro" id="IPR003918">
    <property type="entry name" value="NADH_UbQ_OxRdtase"/>
</dbReference>
<keyword evidence="10" id="KW-0560">Oxidoreductase</keyword>
<keyword evidence="3" id="KW-1003">Cell membrane</keyword>
<dbReference type="EC" id="1.6.5.3" evidence="10"/>
<keyword evidence="4 7" id="KW-0812">Transmembrane</keyword>
<accession>Q1MYX9</accession>
<protein>
    <submittedName>
        <fullName evidence="10">NADH dehydrogenase subunit N</fullName>
        <ecNumber evidence="10">1.6.5.3</ecNumber>
    </submittedName>
</protein>
<dbReference type="STRING" id="207949.RED65_07754"/>
<dbReference type="PANTHER" id="PTHR42703:SF1">
    <property type="entry name" value="NA(+)_H(+) ANTIPORTER SUBUNIT D1"/>
    <property type="match status" value="1"/>
</dbReference>
<feature type="transmembrane region" description="Helical" evidence="8">
    <location>
        <begin position="335"/>
        <end position="354"/>
    </location>
</feature>
<dbReference type="OrthoDB" id="9768329at2"/>
<feature type="transmembrane region" description="Helical" evidence="8">
    <location>
        <begin position="205"/>
        <end position="224"/>
    </location>
</feature>
<dbReference type="PANTHER" id="PTHR42703">
    <property type="entry name" value="NADH DEHYDROGENASE"/>
    <property type="match status" value="1"/>
</dbReference>
<dbReference type="Proteomes" id="UP000004263">
    <property type="component" value="Unassembled WGS sequence"/>
</dbReference>
<evidence type="ECO:0000259" key="9">
    <source>
        <dbReference type="Pfam" id="PF00361"/>
    </source>
</evidence>
<keyword evidence="11" id="KW-1185">Reference proteome</keyword>
<dbReference type="GO" id="GO:0042773">
    <property type="term" value="P:ATP synthesis coupled electron transport"/>
    <property type="evidence" value="ECO:0007669"/>
    <property type="project" value="InterPro"/>
</dbReference>
<feature type="transmembrane region" description="Helical" evidence="8">
    <location>
        <begin position="279"/>
        <end position="298"/>
    </location>
</feature>
<dbReference type="EMBL" id="AAQH01000022">
    <property type="protein sequence ID" value="EAT11162.1"/>
    <property type="molecule type" value="Genomic_DNA"/>
</dbReference>
<organism evidence="10 11">
    <name type="scientific">Bermanella marisrubri</name>
    <dbReference type="NCBI Taxonomy" id="207949"/>
    <lineage>
        <taxon>Bacteria</taxon>
        <taxon>Pseudomonadati</taxon>
        <taxon>Pseudomonadota</taxon>
        <taxon>Gammaproteobacteria</taxon>
        <taxon>Oceanospirillales</taxon>
        <taxon>Oceanospirillaceae</taxon>
        <taxon>Bermanella</taxon>
    </lineage>
</organism>
<dbReference type="NCBIfam" id="NF009309">
    <property type="entry name" value="PRK12666.1"/>
    <property type="match status" value="1"/>
</dbReference>
<feature type="transmembrane region" description="Helical" evidence="8">
    <location>
        <begin position="32"/>
        <end position="52"/>
    </location>
</feature>
<feature type="transmembrane region" description="Helical" evidence="8">
    <location>
        <begin position="6"/>
        <end position="25"/>
    </location>
</feature>
<evidence type="ECO:0000313" key="11">
    <source>
        <dbReference type="Proteomes" id="UP000004263"/>
    </source>
</evidence>
<dbReference type="InterPro" id="IPR001750">
    <property type="entry name" value="ND/Mrp_TM"/>
</dbReference>
<evidence type="ECO:0000313" key="10">
    <source>
        <dbReference type="EMBL" id="EAT11162.1"/>
    </source>
</evidence>
<dbReference type="GO" id="GO:0005886">
    <property type="term" value="C:plasma membrane"/>
    <property type="evidence" value="ECO:0007669"/>
    <property type="project" value="UniProtKB-SubCell"/>
</dbReference>
<feature type="transmembrane region" description="Helical" evidence="8">
    <location>
        <begin position="456"/>
        <end position="476"/>
    </location>
</feature>
<feature type="domain" description="NADH:quinone oxidoreductase/Mrp antiporter transmembrane" evidence="9">
    <location>
        <begin position="128"/>
        <end position="413"/>
    </location>
</feature>
<evidence type="ECO:0000256" key="2">
    <source>
        <dbReference type="ARBA" id="ARBA00005346"/>
    </source>
</evidence>
<evidence type="ECO:0000256" key="5">
    <source>
        <dbReference type="ARBA" id="ARBA00022989"/>
    </source>
</evidence>
<dbReference type="HOGENOM" id="CLU_007100_9_2_6"/>
<comment type="subcellular location">
    <subcellularLocation>
        <location evidence="1">Cell membrane</location>
        <topology evidence="1">Multi-pass membrane protein</topology>
    </subcellularLocation>
    <subcellularLocation>
        <location evidence="7">Membrane</location>
        <topology evidence="7">Multi-pass membrane protein</topology>
    </subcellularLocation>
</comment>
<gene>
    <name evidence="10" type="ORF">RED65_07754</name>
</gene>
<evidence type="ECO:0000256" key="4">
    <source>
        <dbReference type="ARBA" id="ARBA00022692"/>
    </source>
</evidence>
<proteinExistence type="inferred from homology"/>
<comment type="caution">
    <text evidence="10">The sequence shown here is derived from an EMBL/GenBank/DDBJ whole genome shotgun (WGS) entry which is preliminary data.</text>
</comment>
<evidence type="ECO:0000256" key="1">
    <source>
        <dbReference type="ARBA" id="ARBA00004651"/>
    </source>
</evidence>
<evidence type="ECO:0000256" key="8">
    <source>
        <dbReference type="SAM" id="Phobius"/>
    </source>
</evidence>
<comment type="similarity">
    <text evidence="2">Belongs to the CPA3 antiporters (TC 2.A.63) subunit D family.</text>
</comment>
<dbReference type="Pfam" id="PF00361">
    <property type="entry name" value="Proton_antipo_M"/>
    <property type="match status" value="1"/>
</dbReference>
<feature type="transmembrane region" description="Helical" evidence="8">
    <location>
        <begin position="133"/>
        <end position="152"/>
    </location>
</feature>
<evidence type="ECO:0000256" key="7">
    <source>
        <dbReference type="RuleBase" id="RU000320"/>
    </source>
</evidence>
<keyword evidence="6 8" id="KW-0472">Membrane</keyword>
<feature type="transmembrane region" description="Helical" evidence="8">
    <location>
        <begin position="413"/>
        <end position="435"/>
    </location>
</feature>
<feature type="transmembrane region" description="Helical" evidence="8">
    <location>
        <begin position="164"/>
        <end position="185"/>
    </location>
</feature>
<evidence type="ECO:0000256" key="6">
    <source>
        <dbReference type="ARBA" id="ARBA00023136"/>
    </source>
</evidence>
<dbReference type="RefSeq" id="WP_007018903.1">
    <property type="nucleotide sequence ID" value="NZ_CH724119.1"/>
</dbReference>
<feature type="transmembrane region" description="Helical" evidence="8">
    <location>
        <begin position="236"/>
        <end position="259"/>
    </location>
</feature>
<feature type="transmembrane region" description="Helical" evidence="8">
    <location>
        <begin position="72"/>
        <end position="97"/>
    </location>
</feature>
<evidence type="ECO:0000256" key="3">
    <source>
        <dbReference type="ARBA" id="ARBA00022475"/>
    </source>
</evidence>
<reference evidence="10 11" key="1">
    <citation type="submission" date="2006-03" db="EMBL/GenBank/DDBJ databases">
        <authorList>
            <person name="Pinhassi J."/>
            <person name="Pedros-Alio C."/>
            <person name="Ferriera S."/>
            <person name="Johnson J."/>
            <person name="Kravitz S."/>
            <person name="Halpern A."/>
            <person name="Remington K."/>
            <person name="Beeson K."/>
            <person name="Tran B."/>
            <person name="Rogers Y.-H."/>
            <person name="Friedman R."/>
            <person name="Venter J.C."/>
        </authorList>
    </citation>
    <scope>NUCLEOTIDE SEQUENCE [LARGE SCALE GENOMIC DNA]</scope>
    <source>
        <strain evidence="10 11">RED65</strain>
    </source>
</reference>
<dbReference type="GO" id="GO:0008137">
    <property type="term" value="F:NADH dehydrogenase (ubiquinone) activity"/>
    <property type="evidence" value="ECO:0007669"/>
    <property type="project" value="InterPro"/>
</dbReference>
<feature type="transmembrane region" description="Helical" evidence="8">
    <location>
        <begin position="305"/>
        <end position="323"/>
    </location>
</feature>
<dbReference type="InterPro" id="IPR050586">
    <property type="entry name" value="CPA3_Na-H_Antiporter_D"/>
</dbReference>
<feature type="transmembrane region" description="Helical" evidence="8">
    <location>
        <begin position="374"/>
        <end position="393"/>
    </location>
</feature>
<dbReference type="AlphaFoldDB" id="Q1MYX9"/>
<keyword evidence="5 8" id="KW-1133">Transmembrane helix</keyword>
<dbReference type="GO" id="GO:0016491">
    <property type="term" value="F:oxidoreductase activity"/>
    <property type="evidence" value="ECO:0007669"/>
    <property type="project" value="UniProtKB-KW"/>
</dbReference>
<name>Q1MYX9_9GAMM</name>
<dbReference type="PRINTS" id="PR01437">
    <property type="entry name" value="NUOXDRDTASE4"/>
</dbReference>
<sequence>MLQHLPILPIVIPLLSGIIMLFGFLNDYYKRLRIFGTVMSAIMVVIAAALLYHVHYHGPQVYALGGWEPPFGIALVADRLSVLMVLLTAILTLATQLYGSSGEDKQGRFYHPLIMFQVMGISGAFLTGDLFNLFVFFEVLLIASYALVIHGGGKQKTQANVHYVSLNLAGSALFLFALGILYGTFGTLNMADMQQKAAFIRPEDIILAKTGGLLLLAVFGLKSAMLPLHFWLPKAYASAPMSVAALFAIMTKVGLYSLWRVHNGVFGVDAGELAYLIQPWLWPLALLTLAIGIVAVLSSQTLRTLSANLVIVSVGSLLLMVALKTNLSTAAGLYYLVHSTIAGAAMFLVAGMIINQRGKAEDRFVPARPVGQPVLLSGLFFVCAIALIGMPPLSGFIGKAFMMKAALEAGEAAWVWPPILLASLASIIVLGRAGSTIFWRSKGDKPGPTLATKREISSVSLLLIVLGLMVVFGGWLSDYAAMATLDLYASIDIEASLETGAEQ</sequence>